<comment type="function">
    <text evidence="1">Involved in the assembly of lipopolysaccharide (LPS) at the surface of the outer membrane.</text>
</comment>
<evidence type="ECO:0000256" key="1">
    <source>
        <dbReference type="HAMAP-Rule" id="MF_01411"/>
    </source>
</evidence>
<keyword evidence="5" id="KW-1185">Reference proteome</keyword>
<dbReference type="Proteomes" id="UP000324738">
    <property type="component" value="Unassembled WGS sequence"/>
</dbReference>
<evidence type="ECO:0000313" key="4">
    <source>
        <dbReference type="EMBL" id="KAA0970215.1"/>
    </source>
</evidence>
<comment type="subunit">
    <text evidence="1">Component of the lipopolysaccharide transport and assembly complex.</text>
</comment>
<keyword evidence="1" id="KW-0732">Signal</keyword>
<feature type="domain" description="LPS-assembly protein LptD central" evidence="3">
    <location>
        <begin position="209"/>
        <end position="282"/>
    </location>
</feature>
<name>A0A5B0DWG8_9HYPH</name>
<proteinExistence type="inferred from homology"/>
<dbReference type="InterPro" id="IPR020889">
    <property type="entry name" value="LipoPS_assembly_LptD"/>
</dbReference>
<dbReference type="PANTHER" id="PTHR30189">
    <property type="entry name" value="LPS-ASSEMBLY PROTEIN"/>
    <property type="match status" value="1"/>
</dbReference>
<organism evidence="4 5">
    <name type="scientific">Aureimonas fodinaquatilis</name>
    <dbReference type="NCBI Taxonomy" id="2565783"/>
    <lineage>
        <taxon>Bacteria</taxon>
        <taxon>Pseudomonadati</taxon>
        <taxon>Pseudomonadota</taxon>
        <taxon>Alphaproteobacteria</taxon>
        <taxon>Hyphomicrobiales</taxon>
        <taxon>Aurantimonadaceae</taxon>
        <taxon>Aureimonas</taxon>
    </lineage>
</organism>
<reference evidence="4 5" key="1">
    <citation type="submission" date="2019-08" db="EMBL/GenBank/DDBJ databases">
        <title>Aureimonas fodiniaquatilis sp. nov., isolated from a coal mine wastewater.</title>
        <authorList>
            <person name="Kim W."/>
        </authorList>
    </citation>
    <scope>NUCLEOTIDE SEQUENCE [LARGE SCALE GENOMIC DNA]</scope>
    <source>
        <strain evidence="4 5">CAU 1482</strain>
    </source>
</reference>
<dbReference type="Pfam" id="PF04453">
    <property type="entry name" value="LptD"/>
    <property type="match status" value="1"/>
</dbReference>
<evidence type="ECO:0000313" key="5">
    <source>
        <dbReference type="Proteomes" id="UP000324738"/>
    </source>
</evidence>
<dbReference type="HAMAP" id="MF_01411">
    <property type="entry name" value="LPS_assembly_LptD"/>
    <property type="match status" value="1"/>
</dbReference>
<evidence type="ECO:0000259" key="3">
    <source>
        <dbReference type="Pfam" id="PF19838"/>
    </source>
</evidence>
<protein>
    <recommendedName>
        <fullName evidence="1">LPS-assembly protein LptD</fullName>
    </recommendedName>
</protein>
<dbReference type="GO" id="GO:0015920">
    <property type="term" value="P:lipopolysaccharide transport"/>
    <property type="evidence" value="ECO:0007669"/>
    <property type="project" value="InterPro"/>
</dbReference>
<dbReference type="GO" id="GO:1990351">
    <property type="term" value="C:transporter complex"/>
    <property type="evidence" value="ECO:0007669"/>
    <property type="project" value="TreeGrafter"/>
</dbReference>
<comment type="caution">
    <text evidence="1">Lacks conserved residue(s) required for the propagation of feature annotation.</text>
</comment>
<dbReference type="GO" id="GO:0043165">
    <property type="term" value="P:Gram-negative-bacterium-type cell outer membrane assembly"/>
    <property type="evidence" value="ECO:0007669"/>
    <property type="project" value="UniProtKB-UniRule"/>
</dbReference>
<dbReference type="Pfam" id="PF19838">
    <property type="entry name" value="LptD_2"/>
    <property type="match status" value="1"/>
</dbReference>
<keyword evidence="1" id="KW-0998">Cell outer membrane</keyword>
<dbReference type="PANTHER" id="PTHR30189:SF1">
    <property type="entry name" value="LPS-ASSEMBLY PROTEIN LPTD"/>
    <property type="match status" value="1"/>
</dbReference>
<comment type="subcellular location">
    <subcellularLocation>
        <location evidence="1">Cell outer membrane</location>
    </subcellularLocation>
</comment>
<dbReference type="InterPro" id="IPR007543">
    <property type="entry name" value="LptD_C"/>
</dbReference>
<comment type="similarity">
    <text evidence="1">Belongs to the LptD family.</text>
</comment>
<dbReference type="RefSeq" id="WP_149298980.1">
    <property type="nucleotide sequence ID" value="NZ_VTWH01000002.1"/>
</dbReference>
<dbReference type="InterPro" id="IPR050218">
    <property type="entry name" value="LptD"/>
</dbReference>
<dbReference type="GO" id="GO:0009279">
    <property type="term" value="C:cell outer membrane"/>
    <property type="evidence" value="ECO:0007669"/>
    <property type="project" value="UniProtKB-SubCell"/>
</dbReference>
<comment type="caution">
    <text evidence="4">The sequence shown here is derived from an EMBL/GenBank/DDBJ whole genome shotgun (WGS) entry which is preliminary data.</text>
</comment>
<sequence length="816" mass="89643">MIARGTSRRSSARRQLFVKGALLAGVALGALVGQGDAGYAQESLESLGANVNIEAGEQLFLEADTVSYDSESATVTASGGVQIDYGQYKLVAREIVYDQNLKRLVAVGDVELLEPGGNKVYADAIDVTDDFADGFIEALRIETPDNTRLAAAEAVRESGSVTTFERGVYTACEACEANPDRPPLWQVKARRIVWDQKNQIIRYYGARFELYGLPLAYLPYFASPDPTVKRRSGFLAPEFRQSDETGFGLRVPYFLAISDSSDATVAGTYYSRQGFLGEVEYRKAFGNGYFTLQAAGISQNNPDRFDDFWSDGITSFEDVPGKTRGMIGTTGRFALNEQWTFGWDVLAQSDPNFSNAYEIDNFSDIYRSSEIYLTGLGSQSFFDLRAQKFDVQTLNTFNEEVQPYILPSLDYQYIAEQKILGGQVQLDANITNIRRDNTFPASLLICEEPFYDEGRCTGSGVFPYRTDTFRQNTLEGDYARATVETSWKSEYITDGGLVLTPSVAGRGDLYTAKMESPGYDYGSLYSDLGAISINETGARGMATAAIEARYPYLIETANTSHVFEPIAQLLIRPDEMDAGKLPNEDSQTLVFNSTNLFSHDKFTGYDRMEGGTRANVGIQYSGVLGGRYFLNAIAGQSYQLAGKNPFAADDLSLVGYDSGLETDRSDYVSGVALTLPVGVTLSAQGRFDESNFDLRRADLSSSFAAGRFSGSVTYSQIAAQPIYGLPVDRQQVQTNASVRLTDTLLAFGSVGYDIENDSIISKSFGVGYADECFSLIATYQSTNDRYQLASSESTVMVRLSLRTLVETDFNYNLGND</sequence>
<dbReference type="OrthoDB" id="9760225at2"/>
<accession>A0A5B0DWG8</accession>
<gene>
    <name evidence="1" type="primary">lptD</name>
    <name evidence="4" type="ORF">FPY71_06695</name>
</gene>
<dbReference type="AlphaFoldDB" id="A0A5B0DWG8"/>
<feature type="domain" description="LptD C-terminal" evidence="2">
    <location>
        <begin position="322"/>
        <end position="742"/>
    </location>
</feature>
<evidence type="ECO:0000259" key="2">
    <source>
        <dbReference type="Pfam" id="PF04453"/>
    </source>
</evidence>
<keyword evidence="1" id="KW-0472">Membrane</keyword>
<dbReference type="InterPro" id="IPR045659">
    <property type="entry name" value="LptD_2"/>
</dbReference>
<dbReference type="EMBL" id="VTWH01000002">
    <property type="protein sequence ID" value="KAA0970215.1"/>
    <property type="molecule type" value="Genomic_DNA"/>
</dbReference>